<evidence type="ECO:0000259" key="7">
    <source>
        <dbReference type="SMART" id="SM00849"/>
    </source>
</evidence>
<reference evidence="8" key="1">
    <citation type="submission" date="2022-09" db="EMBL/GenBank/DDBJ databases">
        <title>Complete Genomes of Fervidibacillus albus and Fervidibacillus halotolerans isolated from tidal flat sediments.</title>
        <authorList>
            <person name="Kwon K.K."/>
            <person name="Yang S.-H."/>
            <person name="Park M.J."/>
            <person name="Oh H.-M."/>
        </authorList>
    </citation>
    <scope>NUCLEOTIDE SEQUENCE</scope>
    <source>
        <strain evidence="8">MEBiC13594</strain>
    </source>
</reference>
<evidence type="ECO:0000256" key="5">
    <source>
        <dbReference type="ARBA" id="ARBA00023136"/>
    </source>
</evidence>
<dbReference type="InterPro" id="IPR035681">
    <property type="entry name" value="ComA-like_MBL"/>
</dbReference>
<feature type="transmembrane region" description="Helical" evidence="6">
    <location>
        <begin position="449"/>
        <end position="467"/>
    </location>
</feature>
<dbReference type="Pfam" id="PF03772">
    <property type="entry name" value="Competence"/>
    <property type="match status" value="1"/>
</dbReference>
<dbReference type="AlphaFoldDB" id="A0A9E8RXS9"/>
<feature type="domain" description="Metallo-beta-lactamase" evidence="7">
    <location>
        <begin position="509"/>
        <end position="719"/>
    </location>
</feature>
<feature type="transmembrane region" description="Helical" evidence="6">
    <location>
        <begin position="322"/>
        <end position="341"/>
    </location>
</feature>
<keyword evidence="9" id="KW-1185">Reference proteome</keyword>
<evidence type="ECO:0000256" key="4">
    <source>
        <dbReference type="ARBA" id="ARBA00022989"/>
    </source>
</evidence>
<dbReference type="InterPro" id="IPR004797">
    <property type="entry name" value="Competence_ComEC/Rec2"/>
</dbReference>
<name>A0A9E8RXS9_9BACI</name>
<dbReference type="SMART" id="SM00849">
    <property type="entry name" value="Lactamase_B"/>
    <property type="match status" value="1"/>
</dbReference>
<keyword evidence="5 6" id="KW-0472">Membrane</keyword>
<dbReference type="InterPro" id="IPR036866">
    <property type="entry name" value="RibonucZ/Hydroxyglut_hydro"/>
</dbReference>
<keyword evidence="3 6" id="KW-0812">Transmembrane</keyword>
<evidence type="ECO:0000256" key="1">
    <source>
        <dbReference type="ARBA" id="ARBA00004651"/>
    </source>
</evidence>
<dbReference type="CDD" id="cd07731">
    <property type="entry name" value="ComA-like_MBL-fold"/>
    <property type="match status" value="1"/>
</dbReference>
<sequence>MAILYGFFAYLGLSALFAFLTYHSTSIGFFISLFLGIYFRKKIGKNLLSYLVLSYFFWLGLFYVTFTNEPITDPKLMETIVTVRTYPVIDGNEMETVVSMDDGHLYLLKYYFRSKTEKEKWEQILEPGTFCKVHGEITIPREPSNPNGFHYRRYLQSRNIHYLFNVARMQSCVKGKDSIIDRIRLLRKQGIQVIEEAYPDTVSPIVSALLFGEKEKIDSDLLQSYRQLGIAHLLAISGLHVSVLTAGIYYVLLRIGFTRETTRNILLLFLPVYALLAGGAPSVNRAVMMAWMIIFFSKWKKAIHPIDALGISFLFFLLYNPYILYHVGFQLSYAVSFSLILSSSIIRQRRPWYVKIAFVSMVAQFGSIPILLFHFYEFSLLGIILNIFYVPFYSVVILPLSFTSFFLLLFIPFFATPFVFIVSFSLKIANGFAQRFADFPLATWTLGKPPLLMLLLFYLFFIIGFMLMEKDWKRKRGMMILCFFLPFLLQIGYVKFHPFGEVTFIDVGQGDSIWIRLPFHQGNYLIDTGGYIPFEEEEWKRKKESFDPGKRIVIPFLKSKGVTKIDKLILTHGDQDHIGSAKNIFSELKVGELIVGKTSKKRELEREVIRFALQKKIPVKEVSRGIRWHIGNGQFFILAPKMYAPSGNDSSVVIYAHIGGLDWLFTGDLERDGEMDLTKNFPTMQVDVLKVGHHGSNTSTEAAFLQQIRPKIAVISVGKNNLYGHPHERVLEDLEKAGATIYRTDIHGAVTFRYFMTKGYFSPMLKK</sequence>
<dbReference type="InterPro" id="IPR025405">
    <property type="entry name" value="DUF4131"/>
</dbReference>
<proteinExistence type="predicted"/>
<dbReference type="Proteomes" id="UP001164726">
    <property type="component" value="Chromosome"/>
</dbReference>
<feature type="transmembrane region" description="Helical" evidence="6">
    <location>
        <begin position="230"/>
        <end position="253"/>
    </location>
</feature>
<dbReference type="Gene3D" id="3.60.15.10">
    <property type="entry name" value="Ribonuclease Z/Hydroxyacylglutathione hydrolase-like"/>
    <property type="match status" value="1"/>
</dbReference>
<evidence type="ECO:0000256" key="6">
    <source>
        <dbReference type="SAM" id="Phobius"/>
    </source>
</evidence>
<feature type="transmembrane region" description="Helical" evidence="6">
    <location>
        <begin position="47"/>
        <end position="66"/>
    </location>
</feature>
<dbReference type="PANTHER" id="PTHR30619">
    <property type="entry name" value="DNA INTERNALIZATION/COMPETENCE PROTEIN COMEC/REC2"/>
    <property type="match status" value="1"/>
</dbReference>
<feature type="transmembrane region" description="Helical" evidence="6">
    <location>
        <begin position="479"/>
        <end position="496"/>
    </location>
</feature>
<feature type="transmembrane region" description="Helical" evidence="6">
    <location>
        <begin position="265"/>
        <end position="283"/>
    </location>
</feature>
<dbReference type="RefSeq" id="WP_275419630.1">
    <property type="nucleotide sequence ID" value="NZ_CP106877.1"/>
</dbReference>
<dbReference type="GO" id="GO:0030420">
    <property type="term" value="P:establishment of competence for transformation"/>
    <property type="evidence" value="ECO:0007669"/>
    <property type="project" value="InterPro"/>
</dbReference>
<feature type="transmembrane region" description="Helical" evidence="6">
    <location>
        <begin position="6"/>
        <end position="35"/>
    </location>
</feature>
<dbReference type="InterPro" id="IPR052159">
    <property type="entry name" value="Competence_DNA_uptake"/>
</dbReference>
<evidence type="ECO:0000256" key="2">
    <source>
        <dbReference type="ARBA" id="ARBA00022475"/>
    </source>
</evidence>
<comment type="subcellular location">
    <subcellularLocation>
        <location evidence="1">Cell membrane</location>
        <topology evidence="1">Multi-pass membrane protein</topology>
    </subcellularLocation>
</comment>
<evidence type="ECO:0000313" key="8">
    <source>
        <dbReference type="EMBL" id="WAA11519.1"/>
    </source>
</evidence>
<feature type="transmembrane region" description="Helical" evidence="6">
    <location>
        <begin position="353"/>
        <end position="372"/>
    </location>
</feature>
<dbReference type="NCBIfam" id="TIGR00361">
    <property type="entry name" value="ComEC_Rec2"/>
    <property type="match status" value="1"/>
</dbReference>
<dbReference type="InterPro" id="IPR001279">
    <property type="entry name" value="Metallo-B-lactamas"/>
</dbReference>
<dbReference type="InterPro" id="IPR004477">
    <property type="entry name" value="ComEC_N"/>
</dbReference>
<protein>
    <submittedName>
        <fullName evidence="8">DNA internalization-related competence protein ComEC/Rec2</fullName>
    </submittedName>
</protein>
<dbReference type="EMBL" id="CP106877">
    <property type="protein sequence ID" value="WAA11519.1"/>
    <property type="molecule type" value="Genomic_DNA"/>
</dbReference>
<feature type="transmembrane region" description="Helical" evidence="6">
    <location>
        <begin position="378"/>
        <end position="398"/>
    </location>
</feature>
<keyword evidence="2" id="KW-1003">Cell membrane</keyword>
<dbReference type="Pfam" id="PF13567">
    <property type="entry name" value="DUF4131"/>
    <property type="match status" value="1"/>
</dbReference>
<organism evidence="8 9">
    <name type="scientific">Fervidibacillus halotolerans</name>
    <dbReference type="NCBI Taxonomy" id="2980027"/>
    <lineage>
        <taxon>Bacteria</taxon>
        <taxon>Bacillati</taxon>
        <taxon>Bacillota</taxon>
        <taxon>Bacilli</taxon>
        <taxon>Bacillales</taxon>
        <taxon>Bacillaceae</taxon>
        <taxon>Fervidibacillus</taxon>
    </lineage>
</organism>
<dbReference type="PANTHER" id="PTHR30619:SF1">
    <property type="entry name" value="RECOMBINATION PROTEIN 2"/>
    <property type="match status" value="1"/>
</dbReference>
<evidence type="ECO:0000256" key="3">
    <source>
        <dbReference type="ARBA" id="ARBA00022692"/>
    </source>
</evidence>
<dbReference type="NCBIfam" id="TIGR00360">
    <property type="entry name" value="ComEC_N-term"/>
    <property type="match status" value="1"/>
</dbReference>
<keyword evidence="4 6" id="KW-1133">Transmembrane helix</keyword>
<dbReference type="GO" id="GO:0005886">
    <property type="term" value="C:plasma membrane"/>
    <property type="evidence" value="ECO:0007669"/>
    <property type="project" value="UniProtKB-SubCell"/>
</dbReference>
<accession>A0A9E8RXS9</accession>
<dbReference type="Pfam" id="PF00753">
    <property type="entry name" value="Lactamase_B"/>
    <property type="match status" value="1"/>
</dbReference>
<dbReference type="SUPFAM" id="SSF56281">
    <property type="entry name" value="Metallo-hydrolase/oxidoreductase"/>
    <property type="match status" value="1"/>
</dbReference>
<feature type="transmembrane region" description="Helical" evidence="6">
    <location>
        <begin position="405"/>
        <end position="429"/>
    </location>
</feature>
<evidence type="ECO:0000313" key="9">
    <source>
        <dbReference type="Proteomes" id="UP001164726"/>
    </source>
</evidence>
<dbReference type="KEGG" id="fhl:OE105_07715"/>
<gene>
    <name evidence="8" type="ORF">OE105_07715</name>
</gene>